<protein>
    <submittedName>
        <fullName evidence="2">Alcohol dehydrogenase superfamily, zinc-containing</fullName>
    </submittedName>
</protein>
<dbReference type="PANTHER" id="PTHR45033:SF2">
    <property type="entry name" value="ZINC-TYPE ALCOHOL DEHYDROGENASE-LIKE PROTEIN C1773.06C"/>
    <property type="match status" value="1"/>
</dbReference>
<dbReference type="SMART" id="SM00829">
    <property type="entry name" value="PKS_ER"/>
    <property type="match status" value="1"/>
</dbReference>
<dbReference type="EMBL" id="JFYZ01000047">
    <property type="protein sequence ID" value="EZP73176.1"/>
    <property type="molecule type" value="Genomic_DNA"/>
</dbReference>
<dbReference type="PANTHER" id="PTHR45033">
    <property type="match status" value="1"/>
</dbReference>
<proteinExistence type="predicted"/>
<reference evidence="2 3" key="1">
    <citation type="submission" date="2014-03" db="EMBL/GenBank/DDBJ databases">
        <title>Whole genome sequence of Novosphingobium resinovorum KF1.</title>
        <authorList>
            <person name="Gan H.M."/>
            <person name="Gan H.Y."/>
            <person name="Chew T.H."/>
            <person name="Savka M.A."/>
        </authorList>
    </citation>
    <scope>NUCLEOTIDE SEQUENCE [LARGE SCALE GENOMIC DNA]</scope>
    <source>
        <strain evidence="2 3">KF1</strain>
    </source>
</reference>
<dbReference type="Gene3D" id="3.40.50.720">
    <property type="entry name" value="NAD(P)-binding Rossmann-like Domain"/>
    <property type="match status" value="1"/>
</dbReference>
<dbReference type="PATRIC" id="fig|158500.4.peg.5009"/>
<evidence type="ECO:0000313" key="2">
    <source>
        <dbReference type="EMBL" id="EZP73176.1"/>
    </source>
</evidence>
<dbReference type="SUPFAM" id="SSF50129">
    <property type="entry name" value="GroES-like"/>
    <property type="match status" value="1"/>
</dbReference>
<dbReference type="CDD" id="cd08276">
    <property type="entry name" value="MDR7"/>
    <property type="match status" value="1"/>
</dbReference>
<dbReference type="AlphaFoldDB" id="A0A031JJ55"/>
<dbReference type="InterPro" id="IPR020843">
    <property type="entry name" value="ER"/>
</dbReference>
<gene>
    <name evidence="2" type="ORF">BV97_04930</name>
</gene>
<dbReference type="RefSeq" id="WP_081799203.1">
    <property type="nucleotide sequence ID" value="NZ_CP017076.1"/>
</dbReference>
<organism evidence="2 3">
    <name type="scientific">Novosphingobium resinovorum</name>
    <dbReference type="NCBI Taxonomy" id="158500"/>
    <lineage>
        <taxon>Bacteria</taxon>
        <taxon>Pseudomonadati</taxon>
        <taxon>Pseudomonadota</taxon>
        <taxon>Alphaproteobacteria</taxon>
        <taxon>Sphingomonadales</taxon>
        <taxon>Sphingomonadaceae</taxon>
        <taxon>Novosphingobium</taxon>
    </lineage>
</organism>
<evidence type="ECO:0000313" key="3">
    <source>
        <dbReference type="Proteomes" id="UP000024329"/>
    </source>
</evidence>
<dbReference type="InterPro" id="IPR013149">
    <property type="entry name" value="ADH-like_C"/>
</dbReference>
<dbReference type="SUPFAM" id="SSF51735">
    <property type="entry name" value="NAD(P)-binding Rossmann-fold domains"/>
    <property type="match status" value="1"/>
</dbReference>
<dbReference type="eggNOG" id="COG0604">
    <property type="taxonomic scope" value="Bacteria"/>
</dbReference>
<dbReference type="GO" id="GO:0016491">
    <property type="term" value="F:oxidoreductase activity"/>
    <property type="evidence" value="ECO:0007669"/>
    <property type="project" value="InterPro"/>
</dbReference>
<dbReference type="OrthoDB" id="9790818at2"/>
<dbReference type="InterPro" id="IPR011032">
    <property type="entry name" value="GroES-like_sf"/>
</dbReference>
<evidence type="ECO:0000259" key="1">
    <source>
        <dbReference type="SMART" id="SM00829"/>
    </source>
</evidence>
<accession>A0A031JJ55</accession>
<comment type="caution">
    <text evidence="2">The sequence shown here is derived from an EMBL/GenBank/DDBJ whole genome shotgun (WGS) entry which is preliminary data.</text>
</comment>
<dbReference type="Pfam" id="PF00107">
    <property type="entry name" value="ADH_zinc_N"/>
    <property type="match status" value="1"/>
</dbReference>
<dbReference type="Pfam" id="PF08240">
    <property type="entry name" value="ADH_N"/>
    <property type="match status" value="1"/>
</dbReference>
<dbReference type="InterPro" id="IPR052711">
    <property type="entry name" value="Zinc_ADH-like"/>
</dbReference>
<name>A0A031JJ55_9SPHN</name>
<feature type="domain" description="Enoyl reductase (ER)" evidence="1">
    <location>
        <begin position="14"/>
        <end position="335"/>
    </location>
</feature>
<dbReference type="InterPro" id="IPR036291">
    <property type="entry name" value="NAD(P)-bd_dom_sf"/>
</dbReference>
<dbReference type="Proteomes" id="UP000024329">
    <property type="component" value="Unassembled WGS sequence"/>
</dbReference>
<dbReference type="InterPro" id="IPR013154">
    <property type="entry name" value="ADH-like_N"/>
</dbReference>
<dbReference type="Gene3D" id="3.90.180.10">
    <property type="entry name" value="Medium-chain alcohol dehydrogenases, catalytic domain"/>
    <property type="match status" value="1"/>
</dbReference>
<sequence>MTENRRYVITPGQGIAGLRQERAPMPRPGRGQVLLRMRAFSLNFRDLLMIDGHYPGGAPDAIVPLSDGAGEVVELGEGCSRFAVGDRVCPIFMQSWIGGDMTDADGASALGGAIDGVLAEYVVVGEAGLVAVPGYMDFAQAATLPCAAVTTWNALYGREPITPGSTVMALGTGGVAIWTLQLAKAAGARVVITSSSDAKLERATAMGADHVVNYAATPEWGAAARAFTGGRGIDKIVDSAGPGTMPQSLAALRRGGEIAMVGVIAPGTIDPLAILVGGALVRGVMVGSRRHFEDLGRALEAHRIEPLIDRSFTFDEAAEAYEHLRAAQHMGKVVIEMT</sequence>